<organism evidence="1 2">
    <name type="scientific">Shewanella algidipiscicola</name>
    <dbReference type="NCBI Taxonomy" id="614070"/>
    <lineage>
        <taxon>Bacteria</taxon>
        <taxon>Pseudomonadati</taxon>
        <taxon>Pseudomonadota</taxon>
        <taxon>Gammaproteobacteria</taxon>
        <taxon>Alteromonadales</taxon>
        <taxon>Shewanellaceae</taxon>
        <taxon>Shewanella</taxon>
    </lineage>
</organism>
<name>A0ABQ4PIM1_9GAMM</name>
<accession>A0ABQ4PIM1</accession>
<sequence length="121" mass="13701">MAPVSLPPFVQGLLQPYAQLRLSAYDNVKLIRALLAEQGKECDCWLVPFTWENQQARERYLVCYQQHWLDCGWSNDYSAAIAVAETPSAAQLALAKTVSAPTLTLQQVSFMCMQYSHFDHC</sequence>
<reference evidence="1 2" key="1">
    <citation type="submission" date="2021-05" db="EMBL/GenBank/DDBJ databases">
        <title>Molecular characterization for Shewanella algae harboring chromosomal blaOXA-55-like strains isolated from clinical and environment sample.</title>
        <authorList>
            <person name="Ohama Y."/>
            <person name="Aoki K."/>
            <person name="Harada S."/>
            <person name="Moriya K."/>
            <person name="Ishii Y."/>
            <person name="Tateda K."/>
        </authorList>
    </citation>
    <scope>NUCLEOTIDE SEQUENCE [LARGE SCALE GENOMIC DNA]</scope>
    <source>
        <strain evidence="1 2">LMG 23746</strain>
    </source>
</reference>
<dbReference type="EMBL" id="BPFB01000022">
    <property type="protein sequence ID" value="GIU47344.1"/>
    <property type="molecule type" value="Genomic_DNA"/>
</dbReference>
<dbReference type="Proteomes" id="UP000761574">
    <property type="component" value="Unassembled WGS sequence"/>
</dbReference>
<evidence type="ECO:0000313" key="2">
    <source>
        <dbReference type="Proteomes" id="UP000761574"/>
    </source>
</evidence>
<dbReference type="RefSeq" id="WP_119977682.1">
    <property type="nucleotide sequence ID" value="NZ_BPFB01000022.1"/>
</dbReference>
<comment type="caution">
    <text evidence="1">The sequence shown here is derived from an EMBL/GenBank/DDBJ whole genome shotgun (WGS) entry which is preliminary data.</text>
</comment>
<proteinExistence type="predicted"/>
<evidence type="ECO:0000313" key="1">
    <source>
        <dbReference type="EMBL" id="GIU47344.1"/>
    </source>
</evidence>
<keyword evidence="2" id="KW-1185">Reference proteome</keyword>
<gene>
    <name evidence="1" type="ORF">TUM4630_21060</name>
</gene>
<protein>
    <submittedName>
        <fullName evidence="1">Uncharacterized protein</fullName>
    </submittedName>
</protein>